<feature type="domain" description="Bacterial Ig-like" evidence="2">
    <location>
        <begin position="228"/>
        <end position="300"/>
    </location>
</feature>
<feature type="domain" description="DUF6801" evidence="3">
    <location>
        <begin position="46"/>
        <end position="197"/>
    </location>
</feature>
<evidence type="ECO:0000259" key="2">
    <source>
        <dbReference type="Pfam" id="PF16640"/>
    </source>
</evidence>
<feature type="chain" id="PRO_5041344980" evidence="1">
    <location>
        <begin position="28"/>
        <end position="304"/>
    </location>
</feature>
<dbReference type="InterPro" id="IPR013783">
    <property type="entry name" value="Ig-like_fold"/>
</dbReference>
<accession>A0AA46YN80</accession>
<dbReference type="InterPro" id="IPR032109">
    <property type="entry name" value="Big_3_5"/>
</dbReference>
<proteinExistence type="predicted"/>
<dbReference type="KEGG" id="sgrg:L0C25_09085"/>
<evidence type="ECO:0000313" key="5">
    <source>
        <dbReference type="Proteomes" id="UP001164390"/>
    </source>
</evidence>
<dbReference type="Pfam" id="PF16640">
    <property type="entry name" value="Big_3_5"/>
    <property type="match status" value="1"/>
</dbReference>
<keyword evidence="1" id="KW-0732">Signal</keyword>
<dbReference type="RefSeq" id="WP_271636166.1">
    <property type="nucleotide sequence ID" value="NZ_CP094970.1"/>
</dbReference>
<dbReference type="InterPro" id="IPR046542">
    <property type="entry name" value="DUF6801"/>
</dbReference>
<evidence type="ECO:0000259" key="3">
    <source>
        <dbReference type="Pfam" id="PF20611"/>
    </source>
</evidence>
<evidence type="ECO:0000313" key="4">
    <source>
        <dbReference type="EMBL" id="UYM07211.1"/>
    </source>
</evidence>
<keyword evidence="5" id="KW-1185">Reference proteome</keyword>
<feature type="signal peptide" evidence="1">
    <location>
        <begin position="1"/>
        <end position="27"/>
    </location>
</feature>
<dbReference type="AlphaFoldDB" id="A0AA46YN80"/>
<name>A0AA46YN80_9ACTN</name>
<dbReference type="Gene3D" id="2.60.40.10">
    <property type="entry name" value="Immunoglobulins"/>
    <property type="match status" value="1"/>
</dbReference>
<evidence type="ECO:0000256" key="1">
    <source>
        <dbReference type="SAM" id="SignalP"/>
    </source>
</evidence>
<protein>
    <submittedName>
        <fullName evidence="4">Ig-like domain-containing protein</fullName>
    </submittedName>
</protein>
<dbReference type="Pfam" id="PF20611">
    <property type="entry name" value="DUF6801"/>
    <property type="match status" value="1"/>
</dbReference>
<gene>
    <name evidence="4" type="ORF">L0C25_09085</name>
</gene>
<sequence>MPSTSVRARRTVAIGASSALVAGAALAMTAATTTSADAAKINKNTDYNCVLSLTGDSYPVGVTTKVTVPKSVAPGQKVPKRKTTLTLNISEELHETVLSLGGTDAEGGSKNAKVGVKVGKKTLSVPINKLSAPKAPIPPSGEKWSIDTAGTVGAFKVPATAKGGTKAKLSMPKKFTIDAIVYLGDTAVPNELQCTADGKRALGSIAIKKAPSKLKANVKPKKVVAKKTRAKVNVSVRSTGKATGKVRVMEGKKTLGAAAVKKGKATVTLKKFAKPGKHKLTIKYAGNKSVKASMVKRTIKVVRK</sequence>
<reference evidence="4" key="1">
    <citation type="submission" date="2022-01" db="EMBL/GenBank/DDBJ databases">
        <title>Nocardioidaceae gen. sp. A5X3R13.</title>
        <authorList>
            <person name="Lopez Marin M.A."/>
            <person name="Uhlik O."/>
        </authorList>
    </citation>
    <scope>NUCLEOTIDE SEQUENCE</scope>
    <source>
        <strain evidence="4">A5X3R13</strain>
    </source>
</reference>
<dbReference type="EMBL" id="CP094970">
    <property type="protein sequence ID" value="UYM07211.1"/>
    <property type="molecule type" value="Genomic_DNA"/>
</dbReference>
<organism evidence="4 5">
    <name type="scientific">Solicola gregarius</name>
    <dbReference type="NCBI Taxonomy" id="2908642"/>
    <lineage>
        <taxon>Bacteria</taxon>
        <taxon>Bacillati</taxon>
        <taxon>Actinomycetota</taxon>
        <taxon>Actinomycetes</taxon>
        <taxon>Propionibacteriales</taxon>
        <taxon>Nocardioidaceae</taxon>
        <taxon>Solicola</taxon>
    </lineage>
</organism>
<dbReference type="GO" id="GO:0005975">
    <property type="term" value="P:carbohydrate metabolic process"/>
    <property type="evidence" value="ECO:0007669"/>
    <property type="project" value="UniProtKB-ARBA"/>
</dbReference>
<dbReference type="Proteomes" id="UP001164390">
    <property type="component" value="Chromosome"/>
</dbReference>